<dbReference type="RefSeq" id="XP_003104654.2">
    <property type="nucleotide sequence ID" value="XM_003104606.2"/>
</dbReference>
<evidence type="ECO:0000259" key="1">
    <source>
        <dbReference type="PROSITE" id="PS50181"/>
    </source>
</evidence>
<dbReference type="CTD" id="9808620"/>
<protein>
    <recommendedName>
        <fullName evidence="1">F-box domain-containing protein</fullName>
    </recommendedName>
</protein>
<accession>A0A6A5GKK7</accession>
<dbReference type="Pfam" id="PF00646">
    <property type="entry name" value="F-box"/>
    <property type="match status" value="1"/>
</dbReference>
<dbReference type="Proteomes" id="UP000483820">
    <property type="component" value="Chromosome V"/>
</dbReference>
<name>A0A6A5GKK7_CAERE</name>
<dbReference type="Pfam" id="PF01827">
    <property type="entry name" value="FTH"/>
    <property type="match status" value="1"/>
</dbReference>
<dbReference type="AlphaFoldDB" id="A0A6A5GKK7"/>
<dbReference type="SUPFAM" id="SSF81383">
    <property type="entry name" value="F-box domain"/>
    <property type="match status" value="1"/>
</dbReference>
<comment type="caution">
    <text evidence="2">The sequence shown here is derived from an EMBL/GenBank/DDBJ whole genome shotgun (WGS) entry which is preliminary data.</text>
</comment>
<dbReference type="GeneID" id="9808620"/>
<dbReference type="InterPro" id="IPR001810">
    <property type="entry name" value="F-box_dom"/>
</dbReference>
<proteinExistence type="predicted"/>
<dbReference type="InterPro" id="IPR040161">
    <property type="entry name" value="FB224"/>
</dbReference>
<dbReference type="EMBL" id="WUAV01000005">
    <property type="protein sequence ID" value="KAF1754869.1"/>
    <property type="molecule type" value="Genomic_DNA"/>
</dbReference>
<evidence type="ECO:0000313" key="2">
    <source>
        <dbReference type="EMBL" id="KAF1754869.1"/>
    </source>
</evidence>
<dbReference type="KEGG" id="crq:GCK72_021434"/>
<gene>
    <name evidence="2" type="ORF">GCK72_021434</name>
</gene>
<sequence length="352" mass="40882">MSLFNFFSCCIPSRPPKEEHAFLLNMPDVVTDEILKNLDFATIRKLRKVCHAFRDYIDCVKPDSNLKWINLEVKADMIFVLLSTPSSTKDNEFFYKEHDLLCLMQKGPRDAIFENNCADLCVDDFLWPALKHQKSLLDELCVIKMVEFDENDQPVPQNPGRLVVPTFDKVFDGLIKVLESRNRLLQVESLAISLHGQEQLMQLLRHVDLKVLKRLAVHRLVEIEQISEYSEDNSEFVLDLDILKDCKNLEELIVSCFSISSSFRMFTHIPSLTVNMQTIYCEDVLRFIQTLKNSKAYDLSEIRFGQFPDKSRFLKAIGLAEDDVRSFHVFSSELSLTFYHDLKIMDFKKCSS</sequence>
<dbReference type="SMART" id="SM00256">
    <property type="entry name" value="FBOX"/>
    <property type="match status" value="1"/>
</dbReference>
<dbReference type="PANTHER" id="PTHR23015">
    <property type="entry name" value="UNCHARACTERIZED C.ELEGANS PROTEIN"/>
    <property type="match status" value="1"/>
</dbReference>
<dbReference type="InterPro" id="IPR036047">
    <property type="entry name" value="F-box-like_dom_sf"/>
</dbReference>
<organism evidence="2 3">
    <name type="scientific">Caenorhabditis remanei</name>
    <name type="common">Caenorhabditis vulgaris</name>
    <dbReference type="NCBI Taxonomy" id="31234"/>
    <lineage>
        <taxon>Eukaryota</taxon>
        <taxon>Metazoa</taxon>
        <taxon>Ecdysozoa</taxon>
        <taxon>Nematoda</taxon>
        <taxon>Chromadorea</taxon>
        <taxon>Rhabditida</taxon>
        <taxon>Rhabditina</taxon>
        <taxon>Rhabditomorpha</taxon>
        <taxon>Rhabditoidea</taxon>
        <taxon>Rhabditidae</taxon>
        <taxon>Peloderinae</taxon>
        <taxon>Caenorhabditis</taxon>
    </lineage>
</organism>
<evidence type="ECO:0000313" key="3">
    <source>
        <dbReference type="Proteomes" id="UP000483820"/>
    </source>
</evidence>
<dbReference type="GO" id="GO:0045087">
    <property type="term" value="P:innate immune response"/>
    <property type="evidence" value="ECO:0007669"/>
    <property type="project" value="TreeGrafter"/>
</dbReference>
<dbReference type="PROSITE" id="PS50181">
    <property type="entry name" value="FBOX"/>
    <property type="match status" value="1"/>
</dbReference>
<dbReference type="PANTHER" id="PTHR23015:SF4">
    <property type="entry name" value="DUF38 DOMAIN-CONTAINING PROTEIN-RELATED"/>
    <property type="match status" value="1"/>
</dbReference>
<dbReference type="InterPro" id="IPR002900">
    <property type="entry name" value="DUF38/FTH_CAE_spp"/>
</dbReference>
<feature type="domain" description="F-box" evidence="1">
    <location>
        <begin position="20"/>
        <end position="71"/>
    </location>
</feature>
<reference evidence="2 3" key="1">
    <citation type="submission" date="2019-12" db="EMBL/GenBank/DDBJ databases">
        <title>Chromosome-level assembly of the Caenorhabditis remanei genome.</title>
        <authorList>
            <person name="Teterina A.A."/>
            <person name="Willis J.H."/>
            <person name="Phillips P.C."/>
        </authorList>
    </citation>
    <scope>NUCLEOTIDE SEQUENCE [LARGE SCALE GENOMIC DNA]</scope>
    <source>
        <strain evidence="2 3">PX506</strain>
        <tissue evidence="2">Whole organism</tissue>
    </source>
</reference>